<feature type="non-terminal residue" evidence="3">
    <location>
        <position position="1"/>
    </location>
</feature>
<organism evidence="3 4">
    <name type="scientific">Solanum verrucosum</name>
    <dbReference type="NCBI Taxonomy" id="315347"/>
    <lineage>
        <taxon>Eukaryota</taxon>
        <taxon>Viridiplantae</taxon>
        <taxon>Streptophyta</taxon>
        <taxon>Embryophyta</taxon>
        <taxon>Tracheophyta</taxon>
        <taxon>Spermatophyta</taxon>
        <taxon>Magnoliopsida</taxon>
        <taxon>eudicotyledons</taxon>
        <taxon>Gunneridae</taxon>
        <taxon>Pentapetalae</taxon>
        <taxon>asterids</taxon>
        <taxon>lamiids</taxon>
        <taxon>Solanales</taxon>
        <taxon>Solanaceae</taxon>
        <taxon>Solanoideae</taxon>
        <taxon>Solaneae</taxon>
        <taxon>Solanum</taxon>
    </lineage>
</organism>
<dbReference type="EMBL" id="CP133612">
    <property type="protein sequence ID" value="WMV08533.1"/>
    <property type="molecule type" value="Genomic_DNA"/>
</dbReference>
<feature type="compositionally biased region" description="Acidic residues" evidence="1">
    <location>
        <begin position="1"/>
        <end position="46"/>
    </location>
</feature>
<name>A0AAF0PP06_SOLVR</name>
<dbReference type="AlphaFoldDB" id="A0AAF0PP06"/>
<evidence type="ECO:0000313" key="4">
    <source>
        <dbReference type="Proteomes" id="UP001234989"/>
    </source>
</evidence>
<proteinExistence type="predicted"/>
<accession>A0AAF0PP06</accession>
<feature type="region of interest" description="Disordered" evidence="1">
    <location>
        <begin position="1"/>
        <end position="49"/>
    </location>
</feature>
<evidence type="ECO:0000256" key="1">
    <source>
        <dbReference type="SAM" id="MobiDB-lite"/>
    </source>
</evidence>
<protein>
    <recommendedName>
        <fullName evidence="2">KIB1-4 beta-propeller domain-containing protein</fullName>
    </recommendedName>
</protein>
<dbReference type="PANTHER" id="PTHR40891">
    <property type="entry name" value="DUF295 DOMAIN-CONTAINING PROTEIN"/>
    <property type="match status" value="1"/>
</dbReference>
<dbReference type="Proteomes" id="UP001234989">
    <property type="component" value="Chromosome 1"/>
</dbReference>
<dbReference type="InterPro" id="IPR005174">
    <property type="entry name" value="KIB1-4_b-propeller"/>
</dbReference>
<dbReference type="Pfam" id="PF03478">
    <property type="entry name" value="Beta-prop_KIB1-4"/>
    <property type="match status" value="1"/>
</dbReference>
<feature type="domain" description="KIB1-4 beta-propeller" evidence="2">
    <location>
        <begin position="54"/>
        <end position="235"/>
    </location>
</feature>
<sequence>DTDPSDDDANNDNANDDDDTDSNVDDIDNENFDDVANDDNPNDDDVANNNNLDVYLCKPSYDEEFHKQDLISIIGDNHFLGWTIFMGNFYILTWHTDILLRLDVDDSSGTISATPMTNQPPYIYFTEYLDMPRFENYLIQSEDDNKDEVELLYVYILFYGRELENVNKIIVLQFDFVNKVWEEVKSIGENAIFLGPFRGGTTCCTRGTNLKKEFIYFTKGRYLYIFNLETQNLSVFLPCPHISMTNPHLG</sequence>
<dbReference type="PANTHER" id="PTHR40891:SF2">
    <property type="entry name" value="REVERSE TRANSCRIPTASE TY1_COPIA-TYPE DOMAIN-CONTAINING PROTEIN"/>
    <property type="match status" value="1"/>
</dbReference>
<evidence type="ECO:0000259" key="2">
    <source>
        <dbReference type="Pfam" id="PF03478"/>
    </source>
</evidence>
<keyword evidence="4" id="KW-1185">Reference proteome</keyword>
<reference evidence="3" key="1">
    <citation type="submission" date="2023-08" db="EMBL/GenBank/DDBJ databases">
        <title>A de novo genome assembly of Solanum verrucosum Schlechtendal, a Mexican diploid species geographically isolated from the other diploid A-genome species in potato relatives.</title>
        <authorList>
            <person name="Hosaka K."/>
        </authorList>
    </citation>
    <scope>NUCLEOTIDE SEQUENCE</scope>
    <source>
        <tissue evidence="3">Young leaves</tissue>
    </source>
</reference>
<evidence type="ECO:0000313" key="3">
    <source>
        <dbReference type="EMBL" id="WMV08533.1"/>
    </source>
</evidence>
<gene>
    <name evidence="3" type="ORF">MTR67_001918</name>
</gene>